<dbReference type="InterPro" id="IPR036525">
    <property type="entry name" value="Tubulin/FtsZ_GTPase_sf"/>
</dbReference>
<dbReference type="EMBL" id="CP084166">
    <property type="protein sequence ID" value="UJG40519.1"/>
    <property type="molecule type" value="Genomic_DNA"/>
</dbReference>
<proteinExistence type="predicted"/>
<dbReference type="Proteomes" id="UP001201020">
    <property type="component" value="Chromosome"/>
</dbReference>
<accession>A0A9Y1BLM6</accession>
<name>A0A9Y1BLM6_9ARCH</name>
<evidence type="ECO:0000256" key="1">
    <source>
        <dbReference type="SAM" id="Coils"/>
    </source>
</evidence>
<dbReference type="AlphaFoldDB" id="A0A9Y1BLM6"/>
<reference evidence="2" key="1">
    <citation type="journal article" date="2022" name="Nat. Microbiol.">
        <title>Unique mobile elements and scalable gene flow at the prokaryote-eukaryote boundary revealed by circularized Asgard archaea genomes.</title>
        <authorList>
            <person name="Wu F."/>
            <person name="Speth D.R."/>
            <person name="Philosof A."/>
            <person name="Cremiere A."/>
            <person name="Narayanan A."/>
            <person name="Barco R.A."/>
            <person name="Connon S.A."/>
            <person name="Amend J.P."/>
            <person name="Antoshechkin I.A."/>
            <person name="Orphan V.J."/>
        </authorList>
    </citation>
    <scope>NUCLEOTIDE SEQUENCE</scope>
    <source>
        <strain evidence="2">PM71</strain>
    </source>
</reference>
<feature type="coiled-coil region" evidence="1">
    <location>
        <begin position="31"/>
        <end position="94"/>
    </location>
</feature>
<dbReference type="SUPFAM" id="SSF52490">
    <property type="entry name" value="Tubulin nucleotide-binding domain-like"/>
    <property type="match status" value="1"/>
</dbReference>
<organism evidence="2">
    <name type="scientific">Candidatus Heimdallarchaeum aukensis</name>
    <dbReference type="NCBI Taxonomy" id="2876573"/>
    <lineage>
        <taxon>Archaea</taxon>
        <taxon>Promethearchaeati</taxon>
        <taxon>Candidatus Heimdallarchaeota</taxon>
        <taxon>Candidatus Heimdallarchaeia (ex Rinke et al. 2021) (nom. nud.)</taxon>
        <taxon>Candidatus Heimdallarchaeales</taxon>
        <taxon>Candidatus Heimdallarchaeaceae</taxon>
        <taxon>Candidatus Heimdallarchaeum</taxon>
    </lineage>
</organism>
<gene>
    <name evidence="2" type="ORF">K9W45_11865</name>
</gene>
<sequence>MSFLKKLRKKSIDIAVIAVGDAACIIGAKFIQNLKENKINVKSLAVNTKNNFGSKISDPYNDKFWFAEQYSSTNRNLEFARKLLEERKEVLTDKLRNVVFYRLDDKKRKEKLALHLIIASGGGTGSAGSMIISKIIKDITGESPTIIFIVPEKHEPSIVQYNTATALFYLGFDSLGPNCPTILFDNEKLISVDETLDIKKALDYCNNYLADTLSTTILAALQESSHEEFNAGLNDFFKSFSSEAKGIGVIISVDKTFESLEKAQNIRFSDIFFKELELTSSLTADITKARLGFLSIIAPHSYQTTFETKKIVKRFEKGSIKVSLTALEEPILLIRGVITGLHPDFIERFWDIFERARDSRKEILILEEQIRNMKLVFSN</sequence>
<evidence type="ECO:0008006" key="3">
    <source>
        <dbReference type="Google" id="ProtNLM"/>
    </source>
</evidence>
<evidence type="ECO:0000313" key="2">
    <source>
        <dbReference type="EMBL" id="UJG40519.1"/>
    </source>
</evidence>
<dbReference type="Gene3D" id="3.40.50.1440">
    <property type="entry name" value="Tubulin/FtsZ, GTPase domain"/>
    <property type="match status" value="1"/>
</dbReference>
<protein>
    <recommendedName>
        <fullName evidence="3">Tubulin/FtsZ GTPase domain-containing protein</fullName>
    </recommendedName>
</protein>
<keyword evidence="1" id="KW-0175">Coiled coil</keyword>